<evidence type="ECO:0000313" key="1">
    <source>
        <dbReference type="EMBL" id="MBU5627170.1"/>
    </source>
</evidence>
<sequence>MEACSQIFLTVNTGKWLIAQAVLELDCVKAALQSGKVVLKGGTTVSCISELLLDYPLKISGRLTPKGALPNRHVTRQAYGILVENGAARGIDSEVEECVVRLGPGDVVIAGANLIDAQGNAAVLAGSPGGFRWGRAMAAMCTEGARVIIPAGLEKLTPGSVTEAIKSARRKNIDQYEGMSCGLFPVVGDIITELEAVRLLADVEACVIGRGGIHGGEGGTLLQIHGEADELTRLQKIVHLCQEKKTGGDPVSLF</sequence>
<accession>A0ABS6FAT5</accession>
<protein>
    <submittedName>
        <fullName evidence="1">Uncharacterized protein</fullName>
    </submittedName>
</protein>
<dbReference type="RefSeq" id="WP_216632556.1">
    <property type="nucleotide sequence ID" value="NZ_JAHLQN010000001.1"/>
</dbReference>
<organism evidence="1 2">
    <name type="scientific">Dysosmobacter acutus</name>
    <dbReference type="NCBI Taxonomy" id="2841504"/>
    <lineage>
        <taxon>Bacteria</taxon>
        <taxon>Bacillati</taxon>
        <taxon>Bacillota</taxon>
        <taxon>Clostridia</taxon>
        <taxon>Eubacteriales</taxon>
        <taxon>Oscillospiraceae</taxon>
        <taxon>Dysosmobacter</taxon>
    </lineage>
</organism>
<reference evidence="1 2" key="1">
    <citation type="submission" date="2021-06" db="EMBL/GenBank/DDBJ databases">
        <authorList>
            <person name="Sun Q."/>
            <person name="Li D."/>
        </authorList>
    </citation>
    <scope>NUCLEOTIDE SEQUENCE [LARGE SCALE GENOMIC DNA]</scope>
    <source>
        <strain evidence="1 2">MSJ-2</strain>
    </source>
</reference>
<evidence type="ECO:0000313" key="2">
    <source>
        <dbReference type="Proteomes" id="UP000787672"/>
    </source>
</evidence>
<dbReference type="EMBL" id="JAHLQN010000001">
    <property type="protein sequence ID" value="MBU5627170.1"/>
    <property type="molecule type" value="Genomic_DNA"/>
</dbReference>
<dbReference type="Proteomes" id="UP000787672">
    <property type="component" value="Unassembled WGS sequence"/>
</dbReference>
<keyword evidence="2" id="KW-1185">Reference proteome</keyword>
<gene>
    <name evidence="1" type="ORF">KQI82_09650</name>
</gene>
<comment type="caution">
    <text evidence="1">The sequence shown here is derived from an EMBL/GenBank/DDBJ whole genome shotgun (WGS) entry which is preliminary data.</text>
</comment>
<proteinExistence type="predicted"/>
<name>A0ABS6FAT5_9FIRM</name>